<comment type="caution">
    <text evidence="3">The sequence shown here is derived from an EMBL/GenBank/DDBJ whole genome shotgun (WGS) entry which is preliminary data.</text>
</comment>
<keyword evidence="2" id="KW-0472">Membrane</keyword>
<gene>
    <name evidence="3" type="ORF">H6G14_30885</name>
</gene>
<keyword evidence="2" id="KW-0812">Transmembrane</keyword>
<keyword evidence="1" id="KW-0175">Coiled coil</keyword>
<dbReference type="RefSeq" id="WP_190572621.1">
    <property type="nucleotide sequence ID" value="NZ_JACJQL010000108.1"/>
</dbReference>
<feature type="coiled-coil region" evidence="1">
    <location>
        <begin position="80"/>
        <end position="114"/>
    </location>
</feature>
<evidence type="ECO:0000256" key="1">
    <source>
        <dbReference type="SAM" id="Coils"/>
    </source>
</evidence>
<proteinExistence type="predicted"/>
<sequence>MKPIHGFSLTALGLFAGLAISSKAYSDDIAKLISIGLLGAIPATFITHLIVDTRAQRLINTAEDKLKNAGSNLHKVIRYCDGYRSQSTKLVEELQHLKDELREARNTINSLGHAKIENSVMIGHLNSKLDEYQANWDKACRENQLSLCDLNEKMSF</sequence>
<protein>
    <submittedName>
        <fullName evidence="3">Uncharacterized protein</fullName>
    </submittedName>
</protein>
<keyword evidence="2" id="KW-1133">Transmembrane helix</keyword>
<evidence type="ECO:0000313" key="4">
    <source>
        <dbReference type="Proteomes" id="UP000621307"/>
    </source>
</evidence>
<evidence type="ECO:0000313" key="3">
    <source>
        <dbReference type="EMBL" id="MBD2255608.1"/>
    </source>
</evidence>
<name>A0ABR8BRP2_9NOSO</name>
<dbReference type="SUPFAM" id="SSF90257">
    <property type="entry name" value="Myosin rod fragments"/>
    <property type="match status" value="1"/>
</dbReference>
<feature type="transmembrane region" description="Helical" evidence="2">
    <location>
        <begin position="29"/>
        <end position="51"/>
    </location>
</feature>
<keyword evidence="4" id="KW-1185">Reference proteome</keyword>
<organism evidence="3 4">
    <name type="scientific">Nostoc parmelioides FACHB-3921</name>
    <dbReference type="NCBI Taxonomy" id="2692909"/>
    <lineage>
        <taxon>Bacteria</taxon>
        <taxon>Bacillati</taxon>
        <taxon>Cyanobacteriota</taxon>
        <taxon>Cyanophyceae</taxon>
        <taxon>Nostocales</taxon>
        <taxon>Nostocaceae</taxon>
        <taxon>Nostoc</taxon>
    </lineage>
</organism>
<accession>A0ABR8BRP2</accession>
<reference evidence="3 4" key="1">
    <citation type="journal article" date="2020" name="ISME J.">
        <title>Comparative genomics reveals insights into cyanobacterial evolution and habitat adaptation.</title>
        <authorList>
            <person name="Chen M.Y."/>
            <person name="Teng W.K."/>
            <person name="Zhao L."/>
            <person name="Hu C.X."/>
            <person name="Zhou Y.K."/>
            <person name="Han B.P."/>
            <person name="Song L.R."/>
            <person name="Shu W.S."/>
        </authorList>
    </citation>
    <scope>NUCLEOTIDE SEQUENCE [LARGE SCALE GENOMIC DNA]</scope>
    <source>
        <strain evidence="3 4">FACHB-3921</strain>
    </source>
</reference>
<evidence type="ECO:0000256" key="2">
    <source>
        <dbReference type="SAM" id="Phobius"/>
    </source>
</evidence>
<dbReference type="Proteomes" id="UP000621307">
    <property type="component" value="Unassembled WGS sequence"/>
</dbReference>
<dbReference type="EMBL" id="JACJQL010000108">
    <property type="protein sequence ID" value="MBD2255608.1"/>
    <property type="molecule type" value="Genomic_DNA"/>
</dbReference>